<evidence type="ECO:0000313" key="2">
    <source>
        <dbReference type="EMBL" id="MFC4349257.1"/>
    </source>
</evidence>
<gene>
    <name evidence="2" type="ORF">ACFO5Q_15500</name>
</gene>
<sequence length="199" mass="21154">MKPHYFLAAAMAAPLAAPAASAHIDLISPTPLQDGHAYDGNALKAAPFGAPDVDGMTAPSHTVEAGSVIDVEVNVYKLHPGEIVISYTRDLTGEDAYPVYEIASIKTPIPHTNVLLQAAAPCSNSVGCTTGAPADEPFRAKVKLPDIEGDIMLIARQVMRDKMIVNDDGSVDLSEVYYHQAAKLHLVRTDAGQQSQHSE</sequence>
<reference evidence="3" key="1">
    <citation type="journal article" date="2019" name="Int. J. Syst. Evol. Microbiol.">
        <title>The Global Catalogue of Microorganisms (GCM) 10K type strain sequencing project: providing services to taxonomists for standard genome sequencing and annotation.</title>
        <authorList>
            <consortium name="The Broad Institute Genomics Platform"/>
            <consortium name="The Broad Institute Genome Sequencing Center for Infectious Disease"/>
            <person name="Wu L."/>
            <person name="Ma J."/>
        </authorList>
    </citation>
    <scope>NUCLEOTIDE SEQUENCE [LARGE SCALE GENOMIC DNA]</scope>
    <source>
        <strain evidence="3">CGMCC 1.15304</strain>
    </source>
</reference>
<evidence type="ECO:0000313" key="3">
    <source>
        <dbReference type="Proteomes" id="UP001595776"/>
    </source>
</evidence>
<dbReference type="EMBL" id="JBHSCR010000016">
    <property type="protein sequence ID" value="MFC4349257.1"/>
    <property type="molecule type" value="Genomic_DNA"/>
</dbReference>
<feature type="chain" id="PRO_5045416904" evidence="1">
    <location>
        <begin position="23"/>
        <end position="199"/>
    </location>
</feature>
<evidence type="ECO:0000256" key="1">
    <source>
        <dbReference type="SAM" id="SignalP"/>
    </source>
</evidence>
<proteinExistence type="predicted"/>
<comment type="caution">
    <text evidence="2">The sequence shown here is derived from an EMBL/GenBank/DDBJ whole genome shotgun (WGS) entry which is preliminary data.</text>
</comment>
<feature type="signal peptide" evidence="1">
    <location>
        <begin position="1"/>
        <end position="22"/>
    </location>
</feature>
<dbReference type="Proteomes" id="UP001595776">
    <property type="component" value="Unassembled WGS sequence"/>
</dbReference>
<keyword evidence="1" id="KW-0732">Signal</keyword>
<dbReference type="RefSeq" id="WP_068146818.1">
    <property type="nucleotide sequence ID" value="NZ_JBHSCR010000016.1"/>
</dbReference>
<organism evidence="2 3">
    <name type="scientific">Kordiimonas lipolytica</name>
    <dbReference type="NCBI Taxonomy" id="1662421"/>
    <lineage>
        <taxon>Bacteria</taxon>
        <taxon>Pseudomonadati</taxon>
        <taxon>Pseudomonadota</taxon>
        <taxon>Alphaproteobacteria</taxon>
        <taxon>Kordiimonadales</taxon>
        <taxon>Kordiimonadaceae</taxon>
        <taxon>Kordiimonas</taxon>
    </lineage>
</organism>
<keyword evidence="3" id="KW-1185">Reference proteome</keyword>
<name>A0ABV8UEX7_9PROT</name>
<accession>A0ABV8UEX7</accession>
<protein>
    <submittedName>
        <fullName evidence="2">Uncharacterized protein</fullName>
    </submittedName>
</protein>